<evidence type="ECO:0000313" key="1">
    <source>
        <dbReference type="EMBL" id="GFY47942.1"/>
    </source>
</evidence>
<organism evidence="1 2">
    <name type="scientific">Trichonephila inaurata madagascariensis</name>
    <dbReference type="NCBI Taxonomy" id="2747483"/>
    <lineage>
        <taxon>Eukaryota</taxon>
        <taxon>Metazoa</taxon>
        <taxon>Ecdysozoa</taxon>
        <taxon>Arthropoda</taxon>
        <taxon>Chelicerata</taxon>
        <taxon>Arachnida</taxon>
        <taxon>Araneae</taxon>
        <taxon>Araneomorphae</taxon>
        <taxon>Entelegynae</taxon>
        <taxon>Araneoidea</taxon>
        <taxon>Nephilidae</taxon>
        <taxon>Trichonephila</taxon>
        <taxon>Trichonephila inaurata</taxon>
    </lineage>
</organism>
<reference evidence="1" key="1">
    <citation type="submission" date="2020-08" db="EMBL/GenBank/DDBJ databases">
        <title>Multicomponent nature underlies the extraordinary mechanical properties of spider dragline silk.</title>
        <authorList>
            <person name="Kono N."/>
            <person name="Nakamura H."/>
            <person name="Mori M."/>
            <person name="Yoshida Y."/>
            <person name="Ohtoshi R."/>
            <person name="Malay A.D."/>
            <person name="Moran D.A.P."/>
            <person name="Tomita M."/>
            <person name="Numata K."/>
            <person name="Arakawa K."/>
        </authorList>
    </citation>
    <scope>NUCLEOTIDE SEQUENCE</scope>
</reference>
<name>A0A8X7BZ32_9ARAC</name>
<gene>
    <name evidence="1" type="primary">AACS_53</name>
    <name evidence="1" type="ORF">TNIN_444491</name>
</gene>
<sequence length="100" mass="11323">MVPQFAYDVRNIKELAAAIIDGKYRATTSKGSVNRELLTRSVDESLQVIGKYIIEESWFSKDNIIGVPQYIEDFMAVLGPKFVFLLEYGKPPPPIPRKGF</sequence>
<keyword evidence="2" id="KW-1185">Reference proteome</keyword>
<accession>A0A8X7BZ32</accession>
<dbReference type="AlphaFoldDB" id="A0A8X7BZ32"/>
<dbReference type="EMBL" id="BMAV01006213">
    <property type="protein sequence ID" value="GFY47942.1"/>
    <property type="molecule type" value="Genomic_DNA"/>
</dbReference>
<dbReference type="OrthoDB" id="6416285at2759"/>
<comment type="caution">
    <text evidence="1">The sequence shown here is derived from an EMBL/GenBank/DDBJ whole genome shotgun (WGS) entry which is preliminary data.</text>
</comment>
<evidence type="ECO:0000313" key="2">
    <source>
        <dbReference type="Proteomes" id="UP000886998"/>
    </source>
</evidence>
<dbReference type="Proteomes" id="UP000886998">
    <property type="component" value="Unassembled WGS sequence"/>
</dbReference>
<protein>
    <submittedName>
        <fullName evidence="1">Acetoacetyl-CoA synthetase</fullName>
    </submittedName>
</protein>
<proteinExistence type="predicted"/>